<evidence type="ECO:0000313" key="2">
    <source>
        <dbReference type="Proteomes" id="UP001529510"/>
    </source>
</evidence>
<evidence type="ECO:0000313" key="1">
    <source>
        <dbReference type="EMBL" id="KAL0193631.1"/>
    </source>
</evidence>
<keyword evidence="2" id="KW-1185">Reference proteome</keyword>
<reference evidence="1 2" key="1">
    <citation type="submission" date="2024-05" db="EMBL/GenBank/DDBJ databases">
        <title>Genome sequencing and assembly of Indian major carp, Cirrhinus mrigala (Hamilton, 1822).</title>
        <authorList>
            <person name="Mohindra V."/>
            <person name="Chowdhury L.M."/>
            <person name="Lal K."/>
            <person name="Jena J.K."/>
        </authorList>
    </citation>
    <scope>NUCLEOTIDE SEQUENCE [LARGE SCALE GENOMIC DNA]</scope>
    <source>
        <strain evidence="1">CM1030</strain>
        <tissue evidence="1">Blood</tissue>
    </source>
</reference>
<accession>A0ABD0R541</accession>
<gene>
    <name evidence="1" type="ORF">M9458_011927</name>
</gene>
<comment type="caution">
    <text evidence="1">The sequence shown here is derived from an EMBL/GenBank/DDBJ whole genome shotgun (WGS) entry which is preliminary data.</text>
</comment>
<proteinExistence type="predicted"/>
<feature type="non-terminal residue" evidence="1">
    <location>
        <position position="100"/>
    </location>
</feature>
<feature type="non-terminal residue" evidence="1">
    <location>
        <position position="1"/>
    </location>
</feature>
<dbReference type="InterPro" id="IPR011009">
    <property type="entry name" value="Kinase-like_dom_sf"/>
</dbReference>
<protein>
    <submittedName>
        <fullName evidence="1">Uncharacterized protein</fullName>
    </submittedName>
</protein>
<dbReference type="SUPFAM" id="SSF56112">
    <property type="entry name" value="Protein kinase-like (PK-like)"/>
    <property type="match status" value="1"/>
</dbReference>
<organism evidence="1 2">
    <name type="scientific">Cirrhinus mrigala</name>
    <name type="common">Mrigala</name>
    <dbReference type="NCBI Taxonomy" id="683832"/>
    <lineage>
        <taxon>Eukaryota</taxon>
        <taxon>Metazoa</taxon>
        <taxon>Chordata</taxon>
        <taxon>Craniata</taxon>
        <taxon>Vertebrata</taxon>
        <taxon>Euteleostomi</taxon>
        <taxon>Actinopterygii</taxon>
        <taxon>Neopterygii</taxon>
        <taxon>Teleostei</taxon>
        <taxon>Ostariophysi</taxon>
        <taxon>Cypriniformes</taxon>
        <taxon>Cyprinidae</taxon>
        <taxon>Labeoninae</taxon>
        <taxon>Labeonini</taxon>
        <taxon>Cirrhinus</taxon>
    </lineage>
</organism>
<dbReference type="EMBL" id="JAMKFB020000005">
    <property type="protein sequence ID" value="KAL0193631.1"/>
    <property type="molecule type" value="Genomic_DNA"/>
</dbReference>
<dbReference type="AlphaFoldDB" id="A0ABD0R541"/>
<dbReference type="Proteomes" id="UP001529510">
    <property type="component" value="Unassembled WGS sequence"/>
</dbReference>
<sequence>GVEVCIYSLEEAEEGSSLGDQSSSISTWIQHGRTAVLQPLAHQEVLDGGLRRATKVVCTWAEGDVLKLGTVYVVKAFRPEVVRIWQKVFPISTSLHLCLR</sequence>
<name>A0ABD0R541_CIRMR</name>
<dbReference type="Gene3D" id="3.30.200.20">
    <property type="entry name" value="Phosphorylase Kinase, domain 1"/>
    <property type="match status" value="1"/>
</dbReference>